<dbReference type="GO" id="GO:0005654">
    <property type="term" value="C:nucleoplasm"/>
    <property type="evidence" value="ECO:0007669"/>
    <property type="project" value="UniProtKB-SubCell"/>
</dbReference>
<gene>
    <name evidence="8" type="primary">LOC107424784</name>
</gene>
<evidence type="ECO:0000256" key="5">
    <source>
        <dbReference type="SAM" id="MobiDB-lite"/>
    </source>
</evidence>
<protein>
    <submittedName>
        <fullName evidence="8">Cyclin-dependent kinase inhibitor 7 isoform X1</fullName>
    </submittedName>
</protein>
<comment type="similarity">
    <text evidence="2">Belongs to the CDI family. ICK/KRP subfamily.</text>
</comment>
<dbReference type="GeneID" id="107424784"/>
<feature type="compositionally biased region" description="Low complexity" evidence="5">
    <location>
        <begin position="170"/>
        <end position="182"/>
    </location>
</feature>
<dbReference type="Gene3D" id="4.10.365.10">
    <property type="entry name" value="p27"/>
    <property type="match status" value="1"/>
</dbReference>
<dbReference type="InterPro" id="IPR044898">
    <property type="entry name" value="CDI_dom_sf"/>
</dbReference>
<dbReference type="KEGG" id="zju:107424784"/>
<dbReference type="Pfam" id="PF02234">
    <property type="entry name" value="CDI"/>
    <property type="match status" value="1"/>
</dbReference>
<comment type="subcellular location">
    <subcellularLocation>
        <location evidence="1">Nucleus</location>
        <location evidence="1">Nucleoplasm</location>
    </subcellularLocation>
</comment>
<dbReference type="PIRSF" id="PIRSF017811">
    <property type="entry name" value="CDK_inhib_pln"/>
    <property type="match status" value="1"/>
</dbReference>
<dbReference type="InterPro" id="IPR044275">
    <property type="entry name" value="KRP"/>
</dbReference>
<dbReference type="AlphaFoldDB" id="A0A6P4AMS5"/>
<evidence type="ECO:0000313" key="7">
    <source>
        <dbReference type="Proteomes" id="UP001652623"/>
    </source>
</evidence>
<keyword evidence="3 8" id="KW-0649">Protein kinase inhibitor</keyword>
<feature type="region of interest" description="Disordered" evidence="5">
    <location>
        <begin position="85"/>
        <end position="106"/>
    </location>
</feature>
<keyword evidence="7" id="KW-1185">Reference proteome</keyword>
<evidence type="ECO:0000256" key="4">
    <source>
        <dbReference type="ARBA" id="ARBA00023306"/>
    </source>
</evidence>
<name>A0A6P4AMS5_ZIZJJ</name>
<dbReference type="Proteomes" id="UP001652623">
    <property type="component" value="Chromosome 7"/>
</dbReference>
<evidence type="ECO:0000313" key="8">
    <source>
        <dbReference type="RefSeq" id="XP_015890129.1"/>
    </source>
</evidence>
<keyword evidence="4" id="KW-0131">Cell cycle</keyword>
<dbReference type="GO" id="GO:0051726">
    <property type="term" value="P:regulation of cell cycle"/>
    <property type="evidence" value="ECO:0007669"/>
    <property type="project" value="InterPro"/>
</dbReference>
<dbReference type="PANTHER" id="PTHR46776">
    <property type="entry name" value="CYCLIN-DEPENDENT KINASE INHIBITOR 4-RELATED"/>
    <property type="match status" value="1"/>
</dbReference>
<evidence type="ECO:0000256" key="1">
    <source>
        <dbReference type="ARBA" id="ARBA00004642"/>
    </source>
</evidence>
<sequence>MVRKCNRGIADIAVMEVAQVGVRTRARAALAVAATRSSGTAKRKKVNTGELVKFSSSYVQLKSRRRVEIASDNLVIPATAESNIERTTTTTTTEEEQCSSPSSDHVQVSCCSSNGSSELAEDNNNIIKFVDLEDGSAEVETSTYNSCRERREMTPSSELRAESDNVESTVRPSVADSRSRSAVAKMPTELELEEFFATAEKDIQKKFSEKYNYDIAKDVPLEGRYEWIRLKP</sequence>
<evidence type="ECO:0000259" key="6">
    <source>
        <dbReference type="Pfam" id="PF02234"/>
    </source>
</evidence>
<reference evidence="8" key="1">
    <citation type="submission" date="2025-08" db="UniProtKB">
        <authorList>
            <consortium name="RefSeq"/>
        </authorList>
    </citation>
    <scope>IDENTIFICATION</scope>
    <source>
        <tissue evidence="8">Seedling</tissue>
    </source>
</reference>
<evidence type="ECO:0000256" key="3">
    <source>
        <dbReference type="ARBA" id="ARBA00023013"/>
    </source>
</evidence>
<accession>A0A6P4AMS5</accession>
<feature type="region of interest" description="Disordered" evidence="5">
    <location>
        <begin position="150"/>
        <end position="182"/>
    </location>
</feature>
<dbReference type="InParanoid" id="A0A6P4AMS5"/>
<organism evidence="7 8">
    <name type="scientific">Ziziphus jujuba</name>
    <name type="common">Chinese jujube</name>
    <name type="synonym">Ziziphus sativa</name>
    <dbReference type="NCBI Taxonomy" id="326968"/>
    <lineage>
        <taxon>Eukaryota</taxon>
        <taxon>Viridiplantae</taxon>
        <taxon>Streptophyta</taxon>
        <taxon>Embryophyta</taxon>
        <taxon>Tracheophyta</taxon>
        <taxon>Spermatophyta</taxon>
        <taxon>Magnoliopsida</taxon>
        <taxon>eudicotyledons</taxon>
        <taxon>Gunneridae</taxon>
        <taxon>Pentapetalae</taxon>
        <taxon>rosids</taxon>
        <taxon>fabids</taxon>
        <taxon>Rosales</taxon>
        <taxon>Rhamnaceae</taxon>
        <taxon>Paliureae</taxon>
        <taxon>Ziziphus</taxon>
    </lineage>
</organism>
<feature type="compositionally biased region" description="Basic and acidic residues" evidence="5">
    <location>
        <begin position="150"/>
        <end position="163"/>
    </location>
</feature>
<dbReference type="GO" id="GO:0004861">
    <property type="term" value="F:cyclin-dependent protein serine/threonine kinase inhibitor activity"/>
    <property type="evidence" value="ECO:0007669"/>
    <property type="project" value="InterPro"/>
</dbReference>
<proteinExistence type="inferred from homology"/>
<feature type="domain" description="Cyclin-dependent kinase inhibitor" evidence="6">
    <location>
        <begin position="186"/>
        <end position="229"/>
    </location>
</feature>
<dbReference type="InterPro" id="IPR003175">
    <property type="entry name" value="CDI_dom"/>
</dbReference>
<evidence type="ECO:0000256" key="2">
    <source>
        <dbReference type="ARBA" id="ARBA00010274"/>
    </source>
</evidence>
<dbReference type="RefSeq" id="XP_015890129.1">
    <property type="nucleotide sequence ID" value="XM_016034643.4"/>
</dbReference>